<feature type="region of interest" description="Disordered" evidence="1">
    <location>
        <begin position="400"/>
        <end position="478"/>
    </location>
</feature>
<feature type="compositionally biased region" description="Polar residues" evidence="1">
    <location>
        <begin position="468"/>
        <end position="478"/>
    </location>
</feature>
<feature type="compositionally biased region" description="Basic and acidic residues" evidence="1">
    <location>
        <begin position="47"/>
        <end position="63"/>
    </location>
</feature>
<feature type="compositionally biased region" description="Basic and acidic residues" evidence="1">
    <location>
        <begin position="412"/>
        <end position="443"/>
    </location>
</feature>
<dbReference type="AlphaFoldDB" id="A0AAV5RRU5"/>
<feature type="region of interest" description="Disordered" evidence="1">
    <location>
        <begin position="108"/>
        <end position="144"/>
    </location>
</feature>
<sequence length="478" mass="53665">MTTQRKGYATSNQIRRDSTTTDGKFIDDGFCDQDSDLSGCSSTQNVDARRYSRRDANINDTQNKRSTLDDLKCSVSYDSNSSKKKEHLLLSGSHPDSGSKGYLIENKRKNIRGSRLPTMPDVEEGSEMPRVHKNSGPSQQSSNSEILHARNRGNFIPHRQSGCNIYENSTDVTTEEVYLDSGSRLGRLNRNTAQLRNQNTESSTIDYPNNGIDSSRINDSMVNSNLGDKTVYYLLSHGFNPYTTQTETSIDSSYVTISETSQETIRDEISSEETESETTDDRDGIVADTLGFVQRILQNMRSADICPSSVNDVLENVNQAVFSGESGNVSRERLTKLLKHTVEIHHEFTKNINQQTQAYNNVKSMLPRNVFNALPSAELLVQNDYKGGQQKTLCYDSTSSGYIEGPSRHMGKRDAALKKDTRNSKLNKSHDKSSIKQMSREPYNDENDFDSYSEFDERTTGRRHKDTGNSGSRAPSHR</sequence>
<dbReference type="EMBL" id="BTGD01000001">
    <property type="protein sequence ID" value="GMM53963.1"/>
    <property type="molecule type" value="Genomic_DNA"/>
</dbReference>
<feature type="compositionally biased region" description="Basic and acidic residues" evidence="1">
    <location>
        <begin position="14"/>
        <end position="27"/>
    </location>
</feature>
<feature type="region of interest" description="Disordered" evidence="1">
    <location>
        <begin position="83"/>
        <end position="102"/>
    </location>
</feature>
<accession>A0AAV5RRU5</accession>
<dbReference type="Proteomes" id="UP001377567">
    <property type="component" value="Unassembled WGS sequence"/>
</dbReference>
<evidence type="ECO:0000256" key="1">
    <source>
        <dbReference type="SAM" id="MobiDB-lite"/>
    </source>
</evidence>
<comment type="caution">
    <text evidence="2">The sequence shown here is derived from an EMBL/GenBank/DDBJ whole genome shotgun (WGS) entry which is preliminary data.</text>
</comment>
<feature type="compositionally biased region" description="Polar residues" evidence="1">
    <location>
        <begin position="135"/>
        <end position="144"/>
    </location>
</feature>
<feature type="compositionally biased region" description="Polar residues" evidence="1">
    <location>
        <begin position="36"/>
        <end position="46"/>
    </location>
</feature>
<evidence type="ECO:0000313" key="2">
    <source>
        <dbReference type="EMBL" id="GMM53963.1"/>
    </source>
</evidence>
<feature type="region of interest" description="Disordered" evidence="1">
    <location>
        <begin position="1"/>
        <end position="63"/>
    </location>
</feature>
<name>A0AAV5RRU5_MAUHU</name>
<keyword evidence="3" id="KW-1185">Reference proteome</keyword>
<feature type="compositionally biased region" description="Polar residues" evidence="1">
    <location>
        <begin position="1"/>
        <end position="13"/>
    </location>
</feature>
<organism evidence="2 3">
    <name type="scientific">Maudiozyma humilis</name>
    <name type="common">Sour dough yeast</name>
    <name type="synonym">Kazachstania humilis</name>
    <dbReference type="NCBI Taxonomy" id="51915"/>
    <lineage>
        <taxon>Eukaryota</taxon>
        <taxon>Fungi</taxon>
        <taxon>Dikarya</taxon>
        <taxon>Ascomycota</taxon>
        <taxon>Saccharomycotina</taxon>
        <taxon>Saccharomycetes</taxon>
        <taxon>Saccharomycetales</taxon>
        <taxon>Saccharomycetaceae</taxon>
        <taxon>Maudiozyma</taxon>
    </lineage>
</organism>
<proteinExistence type="predicted"/>
<protein>
    <submittedName>
        <fullName evidence="2">Uncharacterized protein</fullName>
    </submittedName>
</protein>
<feature type="compositionally biased region" description="Acidic residues" evidence="1">
    <location>
        <begin position="444"/>
        <end position="454"/>
    </location>
</feature>
<reference evidence="2 3" key="1">
    <citation type="journal article" date="2023" name="Elife">
        <title>Identification of key yeast species and microbe-microbe interactions impacting larval growth of Drosophila in the wild.</title>
        <authorList>
            <person name="Mure A."/>
            <person name="Sugiura Y."/>
            <person name="Maeda R."/>
            <person name="Honda K."/>
            <person name="Sakurai N."/>
            <person name="Takahashi Y."/>
            <person name="Watada M."/>
            <person name="Katoh T."/>
            <person name="Gotoh A."/>
            <person name="Gotoh Y."/>
            <person name="Taniguchi I."/>
            <person name="Nakamura K."/>
            <person name="Hayashi T."/>
            <person name="Katayama T."/>
            <person name="Uemura T."/>
            <person name="Hattori Y."/>
        </authorList>
    </citation>
    <scope>NUCLEOTIDE SEQUENCE [LARGE SCALE GENOMIC DNA]</scope>
    <source>
        <strain evidence="2 3">KH-74</strain>
    </source>
</reference>
<gene>
    <name evidence="2" type="ORF">DAKH74_005790</name>
</gene>
<evidence type="ECO:0000313" key="3">
    <source>
        <dbReference type="Proteomes" id="UP001377567"/>
    </source>
</evidence>